<proteinExistence type="inferred from homology"/>
<feature type="domain" description="Beta/gamma crystallin 'Greek key'" evidence="6">
    <location>
        <begin position="42"/>
        <end position="132"/>
    </location>
</feature>
<dbReference type="SMART" id="SM00247">
    <property type="entry name" value="XTALbg"/>
    <property type="match status" value="1"/>
</dbReference>
<gene>
    <name evidence="7" type="primary">CRYBA1A</name>
</gene>
<dbReference type="Gene3D" id="2.60.20.10">
    <property type="entry name" value="Crystallins"/>
    <property type="match status" value="1"/>
</dbReference>
<organism evidence="7">
    <name type="scientific">Nothobranchius korthausae</name>
    <dbReference type="NCBI Taxonomy" id="1143690"/>
    <lineage>
        <taxon>Eukaryota</taxon>
        <taxon>Metazoa</taxon>
        <taxon>Chordata</taxon>
        <taxon>Craniata</taxon>
        <taxon>Vertebrata</taxon>
        <taxon>Euteleostomi</taxon>
        <taxon>Actinopterygii</taxon>
        <taxon>Neopterygii</taxon>
        <taxon>Teleostei</taxon>
        <taxon>Neoteleostei</taxon>
        <taxon>Acanthomorphata</taxon>
        <taxon>Ovalentaria</taxon>
        <taxon>Atherinomorphae</taxon>
        <taxon>Cyprinodontiformes</taxon>
        <taxon>Nothobranchiidae</taxon>
        <taxon>Nothobranchius</taxon>
    </lineage>
</organism>
<evidence type="ECO:0000313" key="7">
    <source>
        <dbReference type="EMBL" id="SBQ59532.1"/>
    </source>
</evidence>
<keyword evidence="4" id="KW-0677">Repeat</keyword>
<keyword evidence="5" id="KW-0472">Membrane</keyword>
<comment type="function">
    <text evidence="1">Crystallins are the dominant structural components of the vertebrate eye lens.</text>
</comment>
<dbReference type="SUPFAM" id="SSF49695">
    <property type="entry name" value="gamma-Crystallin-like"/>
    <property type="match status" value="1"/>
</dbReference>
<reference evidence="7" key="1">
    <citation type="submission" date="2016-05" db="EMBL/GenBank/DDBJ databases">
        <authorList>
            <person name="Lavstsen T."/>
            <person name="Jespersen J.S."/>
        </authorList>
    </citation>
    <scope>NUCLEOTIDE SEQUENCE</scope>
    <source>
        <tissue evidence="7">Brain</tissue>
    </source>
</reference>
<keyword evidence="5" id="KW-1133">Transmembrane helix</keyword>
<dbReference type="EMBL" id="HAEB01013005">
    <property type="protein sequence ID" value="SBQ59532.1"/>
    <property type="molecule type" value="Transcribed_RNA"/>
</dbReference>
<dbReference type="PANTHER" id="PTHR11818">
    <property type="entry name" value="BETA/GAMMA CRYSTALLIN"/>
    <property type="match status" value="1"/>
</dbReference>
<sequence>ATETGSKSMKRTPVKVVEIFMNKLLLQLQNRHIMCRQFLHKILLIFLDCNKKPSEVAFCIHFVVINISLLLVRISVIIPFLSSSSSWVCYQFPGYRGYQYIMECDRHGGEYKHCREWGSHAQSFQVQSLRRIQQ</sequence>
<dbReference type="GO" id="GO:0007601">
    <property type="term" value="P:visual perception"/>
    <property type="evidence" value="ECO:0007669"/>
    <property type="project" value="TreeGrafter"/>
</dbReference>
<feature type="non-terminal residue" evidence="7">
    <location>
        <position position="1"/>
    </location>
</feature>
<keyword evidence="5" id="KW-0812">Transmembrane</keyword>
<comment type="similarity">
    <text evidence="2">Belongs to the beta/gamma-crystallin family.</text>
</comment>
<evidence type="ECO:0000256" key="3">
    <source>
        <dbReference type="ARBA" id="ARBA00022613"/>
    </source>
</evidence>
<evidence type="ECO:0000256" key="4">
    <source>
        <dbReference type="ARBA" id="ARBA00022737"/>
    </source>
</evidence>
<accession>A0A1A8FKL9</accession>
<dbReference type="InterPro" id="IPR001064">
    <property type="entry name" value="Beta/gamma_crystallin"/>
</dbReference>
<evidence type="ECO:0000259" key="6">
    <source>
        <dbReference type="SMART" id="SM00247"/>
    </source>
</evidence>
<protein>
    <submittedName>
        <fullName evidence="7">Crystallin, beta A1a</fullName>
    </submittedName>
</protein>
<dbReference type="PANTHER" id="PTHR11818:SF8">
    <property type="entry name" value="BETA-CRYSTALLIN A3"/>
    <property type="match status" value="1"/>
</dbReference>
<dbReference type="InterPro" id="IPR011024">
    <property type="entry name" value="G_crystallin-like"/>
</dbReference>
<dbReference type="Pfam" id="PF00030">
    <property type="entry name" value="Crystall"/>
    <property type="match status" value="1"/>
</dbReference>
<evidence type="ECO:0000256" key="5">
    <source>
        <dbReference type="SAM" id="Phobius"/>
    </source>
</evidence>
<name>A0A1A8FKL9_9TELE</name>
<dbReference type="GO" id="GO:0002088">
    <property type="term" value="P:lens development in camera-type eye"/>
    <property type="evidence" value="ECO:0007669"/>
    <property type="project" value="TreeGrafter"/>
</dbReference>
<feature type="transmembrane region" description="Helical" evidence="5">
    <location>
        <begin position="56"/>
        <end position="81"/>
    </location>
</feature>
<dbReference type="GO" id="GO:0005212">
    <property type="term" value="F:structural constituent of eye lens"/>
    <property type="evidence" value="ECO:0007669"/>
    <property type="project" value="UniProtKB-KW"/>
</dbReference>
<dbReference type="InterPro" id="IPR050252">
    <property type="entry name" value="Beta/Gamma-Crystallin"/>
</dbReference>
<evidence type="ECO:0000256" key="1">
    <source>
        <dbReference type="ARBA" id="ARBA00003689"/>
    </source>
</evidence>
<reference evidence="7" key="2">
    <citation type="submission" date="2016-06" db="EMBL/GenBank/DDBJ databases">
        <title>The genome of a short-lived fish provides insights into sex chromosome evolution and the genetic control of aging.</title>
        <authorList>
            <person name="Reichwald K."/>
            <person name="Felder M."/>
            <person name="Petzold A."/>
            <person name="Koch P."/>
            <person name="Groth M."/>
            <person name="Platzer M."/>
        </authorList>
    </citation>
    <scope>NUCLEOTIDE SEQUENCE</scope>
    <source>
        <tissue evidence="7">Brain</tissue>
    </source>
</reference>
<evidence type="ECO:0000256" key="2">
    <source>
        <dbReference type="ARBA" id="ARBA00009646"/>
    </source>
</evidence>
<dbReference type="AlphaFoldDB" id="A0A1A8FKL9"/>
<keyword evidence="3" id="KW-0273">Eye lens protein</keyword>